<protein>
    <submittedName>
        <fullName evidence="1">Uncharacterized protein</fullName>
    </submittedName>
</protein>
<name>K0R1I3_THAOC</name>
<evidence type="ECO:0000313" key="2">
    <source>
        <dbReference type="Proteomes" id="UP000266841"/>
    </source>
</evidence>
<reference evidence="1 2" key="1">
    <citation type="journal article" date="2012" name="Genome Biol.">
        <title>Genome and low-iron response of an oceanic diatom adapted to chronic iron limitation.</title>
        <authorList>
            <person name="Lommer M."/>
            <person name="Specht M."/>
            <person name="Roy A.S."/>
            <person name="Kraemer L."/>
            <person name="Andreson R."/>
            <person name="Gutowska M.A."/>
            <person name="Wolf J."/>
            <person name="Bergner S.V."/>
            <person name="Schilhabel M.B."/>
            <person name="Klostermeier U.C."/>
            <person name="Beiko R.G."/>
            <person name="Rosenstiel P."/>
            <person name="Hippler M."/>
            <person name="Laroche J."/>
        </authorList>
    </citation>
    <scope>NUCLEOTIDE SEQUENCE [LARGE SCALE GENOMIC DNA]</scope>
    <source>
        <strain evidence="1 2">CCMP1005</strain>
    </source>
</reference>
<feature type="non-terminal residue" evidence="1">
    <location>
        <position position="1"/>
    </location>
</feature>
<sequence length="218" mass="24496">SPEDDEASSSKSITTDHHPNPWAALLYIRGPAPPAGPLQHPTPDAIYSVIDIEFILEHVDWRRRWRRRRRFQFHRGASLALTARGESPAEGRRGVKKSDVEDEALTLVVKAFSDDSDDHPLRERFPLCEDPLKMYIRLLDLKPRELAAIFASCGVNLFLEALTSGGGDDKTEQSVRSALNRARAPLKNPAKLGKVKEKIDEAMARASRRVLRENRVDG</sequence>
<evidence type="ECO:0000313" key="1">
    <source>
        <dbReference type="EMBL" id="EJK44754.1"/>
    </source>
</evidence>
<comment type="caution">
    <text evidence="1">The sequence shown here is derived from an EMBL/GenBank/DDBJ whole genome shotgun (WGS) entry which is preliminary data.</text>
</comment>
<organism evidence="1 2">
    <name type="scientific">Thalassiosira oceanica</name>
    <name type="common">Marine diatom</name>
    <dbReference type="NCBI Taxonomy" id="159749"/>
    <lineage>
        <taxon>Eukaryota</taxon>
        <taxon>Sar</taxon>
        <taxon>Stramenopiles</taxon>
        <taxon>Ochrophyta</taxon>
        <taxon>Bacillariophyta</taxon>
        <taxon>Coscinodiscophyceae</taxon>
        <taxon>Thalassiosirophycidae</taxon>
        <taxon>Thalassiosirales</taxon>
        <taxon>Thalassiosiraceae</taxon>
        <taxon>Thalassiosira</taxon>
    </lineage>
</organism>
<dbReference type="Proteomes" id="UP000266841">
    <property type="component" value="Unassembled WGS sequence"/>
</dbReference>
<keyword evidence="2" id="KW-1185">Reference proteome</keyword>
<gene>
    <name evidence="1" type="ORF">THAOC_36683</name>
</gene>
<accession>K0R1I3</accession>
<dbReference type="AlphaFoldDB" id="K0R1I3"/>
<proteinExistence type="predicted"/>
<dbReference type="EMBL" id="AGNL01049270">
    <property type="protein sequence ID" value="EJK44754.1"/>
    <property type="molecule type" value="Genomic_DNA"/>
</dbReference>